<comment type="caution">
    <text evidence="3">The sequence shown here is derived from an EMBL/GenBank/DDBJ whole genome shotgun (WGS) entry which is preliminary data.</text>
</comment>
<evidence type="ECO:0000259" key="2">
    <source>
        <dbReference type="Pfam" id="PF22685"/>
    </source>
</evidence>
<feature type="domain" description="Gfo/Idh/MocA-like oxidoreductase N-terminal" evidence="1">
    <location>
        <begin position="27"/>
        <end position="137"/>
    </location>
</feature>
<sequence length="378" mass="40924">MAPIRVGLIGLTIVTPSDEGYTPGSWGLAHLACLTGSPHYKLVALCNSTVEKAQKSIEHNKLDPATKAYGSAEELAQDPDIDLVVVSVHVDKHYALVKPALQKKKSVFVEFPLSGSYKQAEEMADLARQAGVKTVVGAQARANLALKKVKKLIKLRAIGDVVSTSWTGHLSLSTWSGLPEGLKDFVDLEGGPGRINIGLGHGLDPFLDTLGEFKDVQATFKTYQKTTPLFDATGTVVDPAYKVTAPDFIFVQGILESGASASITVRNTPASADEAGFRWIISGSEGEIVFTSPVGGYIQGPMPEAKVFLRKWKGETEEVDWKYDEPAYVTDVFDFGINTARLYEAFATGDEDGYASIESARKVHHLIERVKKVAIWAP</sequence>
<gene>
    <name evidence="3" type="ORF">GQ26_0031560</name>
</gene>
<dbReference type="Pfam" id="PF01408">
    <property type="entry name" value="GFO_IDH_MocA"/>
    <property type="match status" value="1"/>
</dbReference>
<dbReference type="HOGENOM" id="CLU_023194_25_2_1"/>
<dbReference type="InterPro" id="IPR036291">
    <property type="entry name" value="NAD(P)-bd_dom_sf"/>
</dbReference>
<dbReference type="PANTHER" id="PTHR43708">
    <property type="entry name" value="CONSERVED EXPRESSED OXIDOREDUCTASE (EUROFUNG)"/>
    <property type="match status" value="1"/>
</dbReference>
<feature type="domain" description="Gal80p-like C-terminal" evidence="2">
    <location>
        <begin position="147"/>
        <end position="291"/>
    </location>
</feature>
<dbReference type="InterPro" id="IPR055080">
    <property type="entry name" value="Gal80p-like_C"/>
</dbReference>
<dbReference type="InterPro" id="IPR051317">
    <property type="entry name" value="Gfo/Idh/MocA_oxidoreduct"/>
</dbReference>
<dbReference type="PANTHER" id="PTHR43708:SF1">
    <property type="entry name" value="GALACTOSE_LACTOSE METABOLISM REGULATORY PROTEIN GAL80"/>
    <property type="match status" value="1"/>
</dbReference>
<dbReference type="eggNOG" id="KOG2741">
    <property type="taxonomic scope" value="Eukaryota"/>
</dbReference>
<dbReference type="Pfam" id="PF22685">
    <property type="entry name" value="Gal80p_C-like"/>
    <property type="match status" value="1"/>
</dbReference>
<dbReference type="AlphaFoldDB" id="A0A093W015"/>
<evidence type="ECO:0000259" key="1">
    <source>
        <dbReference type="Pfam" id="PF01408"/>
    </source>
</evidence>
<dbReference type="GO" id="GO:0000166">
    <property type="term" value="F:nucleotide binding"/>
    <property type="evidence" value="ECO:0007669"/>
    <property type="project" value="InterPro"/>
</dbReference>
<dbReference type="SUPFAM" id="SSF55347">
    <property type="entry name" value="Glyceraldehyde-3-phosphate dehydrogenase-like, C-terminal domain"/>
    <property type="match status" value="1"/>
</dbReference>
<evidence type="ECO:0000313" key="3">
    <source>
        <dbReference type="EMBL" id="KFX52226.1"/>
    </source>
</evidence>
<dbReference type="Gene3D" id="3.30.360.10">
    <property type="entry name" value="Dihydrodipicolinate Reductase, domain 2"/>
    <property type="match status" value="1"/>
</dbReference>
<reference evidence="3" key="1">
    <citation type="journal article" date="2014" name="PLoS Genet.">
        <title>Signature Gene Expression Reveals Novel Clues to the Molecular Mechanisms of Dimorphic Transition in Penicillium marneffei.</title>
        <authorList>
            <person name="Yang E."/>
            <person name="Wang G."/>
            <person name="Cai J."/>
            <person name="Woo P.C."/>
            <person name="Lau S.K."/>
            <person name="Yuen K.-Y."/>
            <person name="Chow W.-N."/>
            <person name="Lin X."/>
        </authorList>
    </citation>
    <scope>NUCLEOTIDE SEQUENCE [LARGE SCALE GENOMIC DNA]</scope>
    <source>
        <strain evidence="3">PM1</strain>
    </source>
</reference>
<dbReference type="Gene3D" id="3.40.50.720">
    <property type="entry name" value="NAD(P)-binding Rossmann-like Domain"/>
    <property type="match status" value="1"/>
</dbReference>
<protein>
    <submittedName>
        <fullName evidence="3">Galactose/lactose metabolism regulatory protein GAL80</fullName>
    </submittedName>
</protein>
<dbReference type="EMBL" id="JPOX01000003">
    <property type="protein sequence ID" value="KFX52226.1"/>
    <property type="molecule type" value="Genomic_DNA"/>
</dbReference>
<organism evidence="3">
    <name type="scientific">Talaromyces marneffei PM1</name>
    <dbReference type="NCBI Taxonomy" id="1077442"/>
    <lineage>
        <taxon>Eukaryota</taxon>
        <taxon>Fungi</taxon>
        <taxon>Dikarya</taxon>
        <taxon>Ascomycota</taxon>
        <taxon>Pezizomycotina</taxon>
        <taxon>Eurotiomycetes</taxon>
        <taxon>Eurotiomycetidae</taxon>
        <taxon>Eurotiales</taxon>
        <taxon>Trichocomaceae</taxon>
        <taxon>Talaromyces</taxon>
        <taxon>Talaromyces sect. Talaromyces</taxon>
    </lineage>
</organism>
<dbReference type="InterPro" id="IPR000683">
    <property type="entry name" value="Gfo/Idh/MocA-like_OxRdtase_N"/>
</dbReference>
<name>A0A093W015_TALMA</name>
<accession>A0A093W015</accession>
<proteinExistence type="predicted"/>
<dbReference type="SUPFAM" id="SSF51735">
    <property type="entry name" value="NAD(P)-binding Rossmann-fold domains"/>
    <property type="match status" value="1"/>
</dbReference>